<proteinExistence type="predicted"/>
<organism evidence="1 2">
    <name type="scientific">Bacillus phage Anthos</name>
    <dbReference type="NCBI Taxonomy" id="2796502"/>
    <lineage>
        <taxon>Viruses</taxon>
        <taxon>Duplodnaviria</taxon>
        <taxon>Heunggongvirae</taxon>
        <taxon>Uroviricota</taxon>
        <taxon>Caudoviricetes</taxon>
        <taxon>Herelleviridae</taxon>
        <taxon>Bastillevirinae</taxon>
        <taxon>Bequatrovirus</taxon>
        <taxon>Bequatrovirus troll</taxon>
    </lineage>
</organism>
<evidence type="ECO:0000313" key="1">
    <source>
        <dbReference type="EMBL" id="QPY77494.1"/>
    </source>
</evidence>
<name>A0A7U3TT13_9CAUD</name>
<dbReference type="EMBL" id="MW281503">
    <property type="protein sequence ID" value="QPY77494.1"/>
    <property type="molecule type" value="Genomic_DNA"/>
</dbReference>
<evidence type="ECO:0000313" key="2">
    <source>
        <dbReference type="Proteomes" id="UP000595318"/>
    </source>
</evidence>
<accession>A0A7U3TT13</accession>
<reference evidence="1 2" key="1">
    <citation type="submission" date="2020-11" db="EMBL/GenBank/DDBJ databases">
        <authorList>
            <person name="Agnes T.J."/>
            <person name="Ahmed A."/>
            <person name="Ahmed S."/>
            <person name="Barragan J.M."/>
            <person name="Baumgarten L.N."/>
            <person name="Christian S."/>
            <person name="Coyne C."/>
            <person name="Dadzie B."/>
            <person name="Deng B.C."/>
            <person name="Dickerson K."/>
            <person name="Dozier E."/>
            <person name="Farooq M."/>
            <person name="Hennigan A.J."/>
            <person name="Kang D."/>
            <person name="Khan A."/>
            <person name="Khan Z.K."/>
            <person name="Kjerulf A.B."/>
            <person name="Kolosey V."/>
            <person name="Lee V.H."/>
            <person name="Llontop-Maldonado V."/>
            <person name="Lu N."/>
            <person name="Majekodunmi A."/>
            <person name="Malik H.W."/>
            <person name="Marcellino S.C."/>
            <person name="Michelin M.A."/>
            <person name="Mitchell K."/>
            <person name="Ogunsan O."/>
            <person name="Patel B.R."/>
            <person name="Smith A."/>
            <person name="Sweeney P."/>
            <person name="Vaishnav N."/>
            <person name="Wallace S.A."/>
            <person name="Warfield J.C."/>
            <person name="Worrent L.D."/>
            <person name="Zehra A."/>
            <person name="Avazpour P."/>
            <person name="Kim F.M."/>
            <person name="Mason K."/>
            <person name="Nguyen D.A."/>
            <person name="Pettit S.M."/>
            <person name="Zhou O.J."/>
            <person name="Brissett D.L."/>
            <person name="Gualtieri C."/>
            <person name="Hufford T.M."/>
            <person name="Ko J.M."/>
            <person name="Novak J.K."/>
            <person name="Smith Z.M."/>
            <person name="Erill I."/>
            <person name="Caruso S.M."/>
        </authorList>
    </citation>
    <scope>NUCLEOTIDE SEQUENCE [LARGE SCALE GENOMIC DNA]</scope>
</reference>
<sequence>MERYDLYMTEVKFFPVRTKMRIKFKIVESPFKNGNSLWFDMMKRLPILVKK</sequence>
<dbReference type="Proteomes" id="UP000595318">
    <property type="component" value="Segment"/>
</dbReference>
<protein>
    <submittedName>
        <fullName evidence="1">Uncharacterized protein</fullName>
    </submittedName>
</protein>
<gene>
    <name evidence="1" type="ORF">ANTHOS_258</name>
</gene>